<evidence type="ECO:0000313" key="2">
    <source>
        <dbReference type="EMBL" id="TLC98030.1"/>
    </source>
</evidence>
<sequence>MEPFAEYLKAIGDEGHRDRIREVLNWVKHKFPNLESKIAWNQPMFTDHGTFIIGFSISKQHFAVSPEVRGIDEFSEEIIKSGYSHGKNIFRIKWDDPIDYPLLERMIQYNIKDKEDCTAFWRK</sequence>
<reference evidence="2 3" key="1">
    <citation type="journal article" date="2019" name="Anaerobe">
        <title>Detection of Robinsoniella peoriensis in multiple bone samples of a trauma patient.</title>
        <authorList>
            <person name="Schrottner P."/>
            <person name="Hartwich K."/>
            <person name="Bunk B."/>
            <person name="Schober I."/>
            <person name="Helbig S."/>
            <person name="Rudolph W.W."/>
            <person name="Gunzer F."/>
        </authorList>
    </citation>
    <scope>NUCLEOTIDE SEQUENCE [LARGE SCALE GENOMIC DNA]</scope>
    <source>
        <strain evidence="2 3">DSM 106044</strain>
    </source>
</reference>
<accession>A0A4U8Q089</accession>
<keyword evidence="3" id="KW-1185">Reference proteome</keyword>
<protein>
    <recommendedName>
        <fullName evidence="1">YdhG-like domain-containing protein</fullName>
    </recommendedName>
</protein>
<dbReference type="InterPro" id="IPR014922">
    <property type="entry name" value="YdhG-like"/>
</dbReference>
<dbReference type="AlphaFoldDB" id="A0A4U8Q089"/>
<proteinExistence type="predicted"/>
<dbReference type="STRING" id="180332.GCA_000797495_00808"/>
<dbReference type="Proteomes" id="UP000306509">
    <property type="component" value="Unassembled WGS sequence"/>
</dbReference>
<evidence type="ECO:0000313" key="3">
    <source>
        <dbReference type="Proteomes" id="UP000306509"/>
    </source>
</evidence>
<dbReference type="RefSeq" id="WP_138003994.1">
    <property type="nucleotide sequence ID" value="NZ_QGQD01000105.1"/>
</dbReference>
<dbReference type="SUPFAM" id="SSF159888">
    <property type="entry name" value="YdhG-like"/>
    <property type="match status" value="1"/>
</dbReference>
<comment type="caution">
    <text evidence="2">The sequence shown here is derived from an EMBL/GenBank/DDBJ whole genome shotgun (WGS) entry which is preliminary data.</text>
</comment>
<gene>
    <name evidence="2" type="ORF">DSM106044_05091</name>
</gene>
<evidence type="ECO:0000259" key="1">
    <source>
        <dbReference type="Pfam" id="PF08818"/>
    </source>
</evidence>
<feature type="domain" description="YdhG-like" evidence="1">
    <location>
        <begin position="16"/>
        <end position="111"/>
    </location>
</feature>
<dbReference type="EMBL" id="QGQD01000105">
    <property type="protein sequence ID" value="TLC98030.1"/>
    <property type="molecule type" value="Genomic_DNA"/>
</dbReference>
<dbReference type="Gene3D" id="3.90.1150.200">
    <property type="match status" value="1"/>
</dbReference>
<dbReference type="Pfam" id="PF08818">
    <property type="entry name" value="DUF1801"/>
    <property type="match status" value="1"/>
</dbReference>
<name>A0A4U8Q089_9FIRM</name>
<organism evidence="2 3">
    <name type="scientific">Robinsoniella peoriensis</name>
    <dbReference type="NCBI Taxonomy" id="180332"/>
    <lineage>
        <taxon>Bacteria</taxon>
        <taxon>Bacillati</taxon>
        <taxon>Bacillota</taxon>
        <taxon>Clostridia</taxon>
        <taxon>Lachnospirales</taxon>
        <taxon>Lachnospiraceae</taxon>
        <taxon>Robinsoniella</taxon>
    </lineage>
</organism>